<reference evidence="2" key="1">
    <citation type="journal article" date="2023" name="PhytoFront">
        <title>Draft Genome Resources of Seven Strains of Tilletia horrida, Causal Agent of Kernel Smut of Rice.</title>
        <authorList>
            <person name="Khanal S."/>
            <person name="Antony Babu S."/>
            <person name="Zhou X.G."/>
        </authorList>
    </citation>
    <scope>NUCLEOTIDE SEQUENCE</scope>
    <source>
        <strain evidence="2">TX3</strain>
    </source>
</reference>
<evidence type="ECO:0000256" key="1">
    <source>
        <dbReference type="SAM" id="MobiDB-lite"/>
    </source>
</evidence>
<sequence>MLGGSDSETFKRKGLTGLLKTLLGGSKTFGKRPNPTVLLAIKHRMDDVGMGDEDQVERPDAGADGRAGVDREFRGGDCTAIPMRLATRAQCLKNVLHRLNGALHRIGLVMVRQ</sequence>
<gene>
    <name evidence="2" type="ORF">OC842_005913</name>
</gene>
<protein>
    <submittedName>
        <fullName evidence="2">Uncharacterized protein</fullName>
    </submittedName>
</protein>
<comment type="caution">
    <text evidence="2">The sequence shown here is derived from an EMBL/GenBank/DDBJ whole genome shotgun (WGS) entry which is preliminary data.</text>
</comment>
<keyword evidence="3" id="KW-1185">Reference proteome</keyword>
<evidence type="ECO:0000313" key="3">
    <source>
        <dbReference type="Proteomes" id="UP001176521"/>
    </source>
</evidence>
<evidence type="ECO:0000313" key="2">
    <source>
        <dbReference type="EMBL" id="KAK0524172.1"/>
    </source>
</evidence>
<proteinExistence type="predicted"/>
<dbReference type="Proteomes" id="UP001176521">
    <property type="component" value="Unassembled WGS sequence"/>
</dbReference>
<dbReference type="EMBL" id="JAPDMQ010000465">
    <property type="protein sequence ID" value="KAK0524172.1"/>
    <property type="molecule type" value="Genomic_DNA"/>
</dbReference>
<dbReference type="AlphaFoldDB" id="A0AAN6JI18"/>
<organism evidence="2 3">
    <name type="scientific">Tilletia horrida</name>
    <dbReference type="NCBI Taxonomy" id="155126"/>
    <lineage>
        <taxon>Eukaryota</taxon>
        <taxon>Fungi</taxon>
        <taxon>Dikarya</taxon>
        <taxon>Basidiomycota</taxon>
        <taxon>Ustilaginomycotina</taxon>
        <taxon>Exobasidiomycetes</taxon>
        <taxon>Tilletiales</taxon>
        <taxon>Tilletiaceae</taxon>
        <taxon>Tilletia</taxon>
    </lineage>
</organism>
<feature type="region of interest" description="Disordered" evidence="1">
    <location>
        <begin position="50"/>
        <end position="69"/>
    </location>
</feature>
<name>A0AAN6JI18_9BASI</name>
<feature type="compositionally biased region" description="Basic and acidic residues" evidence="1">
    <location>
        <begin position="56"/>
        <end position="69"/>
    </location>
</feature>
<accession>A0AAN6JI18</accession>